<feature type="compositionally biased region" description="Low complexity" evidence="1">
    <location>
        <begin position="439"/>
        <end position="458"/>
    </location>
</feature>
<feature type="compositionally biased region" description="Polar residues" evidence="1">
    <location>
        <begin position="703"/>
        <end position="715"/>
    </location>
</feature>
<evidence type="ECO:0000259" key="3">
    <source>
        <dbReference type="Pfam" id="PF00024"/>
    </source>
</evidence>
<evidence type="ECO:0000313" key="5">
    <source>
        <dbReference type="Proteomes" id="UP000308549"/>
    </source>
</evidence>
<feature type="compositionally biased region" description="Low complexity" evidence="1">
    <location>
        <begin position="153"/>
        <end position="191"/>
    </location>
</feature>
<comment type="caution">
    <text evidence="4">The sequence shown here is derived from an EMBL/GenBank/DDBJ whole genome shotgun (WGS) entry which is preliminary data.</text>
</comment>
<feature type="region of interest" description="Disordered" evidence="1">
    <location>
        <begin position="479"/>
        <end position="562"/>
    </location>
</feature>
<feature type="region of interest" description="Disordered" evidence="1">
    <location>
        <begin position="671"/>
        <end position="960"/>
    </location>
</feature>
<feature type="region of interest" description="Disordered" evidence="1">
    <location>
        <begin position="439"/>
        <end position="459"/>
    </location>
</feature>
<dbReference type="OrthoDB" id="3934267at2759"/>
<dbReference type="Pfam" id="PF00024">
    <property type="entry name" value="PAN_1"/>
    <property type="match status" value="1"/>
</dbReference>
<feature type="region of interest" description="Disordered" evidence="1">
    <location>
        <begin position="349"/>
        <end position="393"/>
    </location>
</feature>
<feature type="compositionally biased region" description="Low complexity" evidence="1">
    <location>
        <begin position="526"/>
        <end position="562"/>
    </location>
</feature>
<feature type="compositionally biased region" description="Low complexity" evidence="1">
    <location>
        <begin position="785"/>
        <end position="797"/>
    </location>
</feature>
<dbReference type="AlphaFoldDB" id="A0A4U0UEY1"/>
<protein>
    <recommendedName>
        <fullName evidence="3">Apple domain-containing protein</fullName>
    </recommendedName>
</protein>
<feature type="domain" description="Apple" evidence="3">
    <location>
        <begin position="284"/>
        <end position="321"/>
    </location>
</feature>
<evidence type="ECO:0000256" key="1">
    <source>
        <dbReference type="SAM" id="MobiDB-lite"/>
    </source>
</evidence>
<feature type="compositionally biased region" description="Polar residues" evidence="1">
    <location>
        <begin position="212"/>
        <end position="221"/>
    </location>
</feature>
<evidence type="ECO:0000256" key="2">
    <source>
        <dbReference type="SAM" id="SignalP"/>
    </source>
</evidence>
<feature type="compositionally biased region" description="Low complexity" evidence="1">
    <location>
        <begin position="901"/>
        <end position="918"/>
    </location>
</feature>
<feature type="region of interest" description="Disordered" evidence="1">
    <location>
        <begin position="24"/>
        <end position="45"/>
    </location>
</feature>
<feature type="compositionally biased region" description="Polar residues" evidence="1">
    <location>
        <begin position="24"/>
        <end position="42"/>
    </location>
</feature>
<keyword evidence="2" id="KW-0732">Signal</keyword>
<proteinExistence type="predicted"/>
<feature type="chain" id="PRO_5020668477" description="Apple domain-containing protein" evidence="2">
    <location>
        <begin position="18"/>
        <end position="960"/>
    </location>
</feature>
<sequence length="960" mass="93784">MLSFFLPLLSLSSLALAQTGTSNSTGALSTGVPSASNSSSVATPDHTRCPSTLDALCTYDGEVTFCYDAADVLYSIKCGVAFIGDFSDSNTKRDLKMDFSDCQVSCDASPSCQALNYDGHSCTLFPVVSGYKPSGKGTVAAHKGLWTGIAASGGSTGSGSSLSGNTGASAGGSDESSSSFDQSTTSSSDSSVQDDESSSFSSGSSFDSTTQNGGSDSTSSDAEFGSSAGEDSFPGTIGASSTPSCSDVQCTAAGPSVPLCHDPQGQVYTIKCSMSYVGETSLVTSSVTTTITECQEVCGNTDGCLGINFYPESQACHTVSIVRGVDRQASGSIAAWRVQWAGGNPALAHGGASQFGGSNRPFGGSRGGSRGGSHRGSHRPFGGSNGPFGGANDDPSNVITTVITVTQTLNPASTTTFTYTTTIVESGDAAAFPTLVPSSSGGAAGGAAAPSGAVPTGVSNSTSNGTVIAAPLTTGLPASNATSANSTQLLDPTAAPNSTVVLPTGTAPSVNGSTNGNATAPLAPITTGPVSTNSSSNSTTPVSGGNATSTSASGSSATSTGSPLCTIDPATGCTSSRGCQDNNGQLYTVNCGQAFTGTFLPSPVTKRQVEFDPAGLLQCEGVCDSVTACVGLNYNYIFDTCDLLSAITGIITEEGSLAVYKGFWPEYSAPASANSTDPSSVGGATNGTSTNSTSPAGAISTGPAITNGTSTNGTDPASVGSPVLPGATTNGTSTNGTDPASVGSPVLPGATTNGTSTNGTDQVSVGSPVAPAAPTNGTSTNGTDPASVGSPVAPAAPTNGTSTNGTDPASVGSPVLPGATTNGTSTNGTSSSDPSLSTGSPAAPATSDPASSFPGQEVSGNAPAFGEGQGEGEGHGFGQGRPHFHGGFRGSGHGRGRVAAHGRPSMAGWADAAAGLVAPEDFDPSAQTGESSAGQDESQAQASGGRPRAGGFGGRFGGRQ</sequence>
<name>A0A4U0UEY1_9PEZI</name>
<feature type="compositionally biased region" description="Polar residues" evidence="1">
    <location>
        <begin position="479"/>
        <end position="518"/>
    </location>
</feature>
<feature type="compositionally biased region" description="Low complexity" evidence="1">
    <location>
        <begin position="679"/>
        <end position="698"/>
    </location>
</feature>
<feature type="compositionally biased region" description="Basic residues" evidence="1">
    <location>
        <begin position="882"/>
        <end position="900"/>
    </location>
</feature>
<keyword evidence="5" id="KW-1185">Reference proteome</keyword>
<feature type="compositionally biased region" description="Polar residues" evidence="1">
    <location>
        <begin position="775"/>
        <end position="784"/>
    </location>
</feature>
<organism evidence="4 5">
    <name type="scientific">Salinomyces thailandicus</name>
    <dbReference type="NCBI Taxonomy" id="706561"/>
    <lineage>
        <taxon>Eukaryota</taxon>
        <taxon>Fungi</taxon>
        <taxon>Dikarya</taxon>
        <taxon>Ascomycota</taxon>
        <taxon>Pezizomycotina</taxon>
        <taxon>Dothideomycetes</taxon>
        <taxon>Dothideomycetidae</taxon>
        <taxon>Mycosphaerellales</taxon>
        <taxon>Teratosphaeriaceae</taxon>
        <taxon>Salinomyces</taxon>
    </lineage>
</organism>
<dbReference type="Proteomes" id="UP000308549">
    <property type="component" value="Unassembled WGS sequence"/>
</dbReference>
<feature type="compositionally biased region" description="Polar residues" evidence="1">
    <location>
        <begin position="798"/>
        <end position="807"/>
    </location>
</feature>
<feature type="region of interest" description="Disordered" evidence="1">
    <location>
        <begin position="153"/>
        <end position="240"/>
    </location>
</feature>
<evidence type="ECO:0000313" key="4">
    <source>
        <dbReference type="EMBL" id="TKA34100.1"/>
    </source>
</evidence>
<dbReference type="InterPro" id="IPR003609">
    <property type="entry name" value="Pan_app"/>
</dbReference>
<feature type="compositionally biased region" description="Low complexity" evidence="1">
    <location>
        <begin position="198"/>
        <end position="211"/>
    </location>
</feature>
<feature type="compositionally biased region" description="Polar residues" evidence="1">
    <location>
        <begin position="925"/>
        <end position="942"/>
    </location>
</feature>
<reference evidence="4 5" key="1">
    <citation type="submission" date="2017-03" db="EMBL/GenBank/DDBJ databases">
        <title>Genomes of endolithic fungi from Antarctica.</title>
        <authorList>
            <person name="Coleine C."/>
            <person name="Masonjones S."/>
            <person name="Stajich J.E."/>
        </authorList>
    </citation>
    <scope>NUCLEOTIDE SEQUENCE [LARGE SCALE GENOMIC DNA]</scope>
    <source>
        <strain evidence="4 5">CCFEE 6315</strain>
    </source>
</reference>
<accession>A0A4U0UEY1</accession>
<feature type="compositionally biased region" description="Gly residues" evidence="1">
    <location>
        <begin position="867"/>
        <end position="879"/>
    </location>
</feature>
<feature type="compositionally biased region" description="Low complexity" evidence="1">
    <location>
        <begin position="728"/>
        <end position="737"/>
    </location>
</feature>
<feature type="signal peptide" evidence="2">
    <location>
        <begin position="1"/>
        <end position="17"/>
    </location>
</feature>
<feature type="compositionally biased region" description="Low complexity" evidence="1">
    <location>
        <begin position="751"/>
        <end position="760"/>
    </location>
</feature>
<gene>
    <name evidence="4" type="ORF">B0A50_00080</name>
</gene>
<dbReference type="EMBL" id="NAJL01000001">
    <property type="protein sequence ID" value="TKA34100.1"/>
    <property type="molecule type" value="Genomic_DNA"/>
</dbReference>
<feature type="compositionally biased region" description="Low complexity" evidence="1">
    <location>
        <begin position="818"/>
        <end position="852"/>
    </location>
</feature>
<feature type="compositionally biased region" description="Gly residues" evidence="1">
    <location>
        <begin position="947"/>
        <end position="960"/>
    </location>
</feature>